<feature type="compositionally biased region" description="Polar residues" evidence="1">
    <location>
        <begin position="42"/>
        <end position="55"/>
    </location>
</feature>
<feature type="region of interest" description="Disordered" evidence="1">
    <location>
        <begin position="282"/>
        <end position="310"/>
    </location>
</feature>
<feature type="transmembrane region" description="Helical" evidence="2">
    <location>
        <begin position="150"/>
        <end position="168"/>
    </location>
</feature>
<protein>
    <submittedName>
        <fullName evidence="4">Uncharacterized protein DUF2510</fullName>
    </submittedName>
</protein>
<keyword evidence="2" id="KW-0812">Transmembrane</keyword>
<feature type="region of interest" description="Disordered" evidence="1">
    <location>
        <begin position="207"/>
        <end position="270"/>
    </location>
</feature>
<proteinExistence type="predicted"/>
<dbReference type="InterPro" id="IPR008613">
    <property type="entry name" value="Excalibur_Ca-bd_domain"/>
</dbReference>
<dbReference type="Proteomes" id="UP000295344">
    <property type="component" value="Unassembled WGS sequence"/>
</dbReference>
<accession>A0A4R7FLI8</accession>
<name>A0A4R7FLI8_9MICO</name>
<keyword evidence="2" id="KW-0472">Membrane</keyword>
<dbReference type="Pfam" id="PF05901">
    <property type="entry name" value="Excalibur"/>
    <property type="match status" value="1"/>
</dbReference>
<feature type="compositionally biased region" description="Low complexity" evidence="1">
    <location>
        <begin position="282"/>
        <end position="292"/>
    </location>
</feature>
<dbReference type="AlphaFoldDB" id="A0A4R7FLI8"/>
<evidence type="ECO:0000313" key="4">
    <source>
        <dbReference type="EMBL" id="TDS77247.1"/>
    </source>
</evidence>
<evidence type="ECO:0000313" key="5">
    <source>
        <dbReference type="Proteomes" id="UP000295344"/>
    </source>
</evidence>
<sequence>MPTRSTRISIQRLLGVPTKRAGRPERSATTFVRCRVRPTDSAPRSSARRGTNTTKGPALAAQPAPNWYDDGSGHERWWDGRGWTQYTRPRSIAAAGEAATSMVEQPVPTAGATAASGDATPGDHKSSLTDGADDQAERPRVRIKESSKRFLVPLIVGLVAFLIGMGAGHGDAAPASVDPTTTPAFSRLETALSAMTTERDDLKQQVDAASAEKTDLETRTAELDSRESDLDAQQKKLDSRSKKLDKREAELASSSDSSSSSSSDSAETQAKSVYYENCTAARAAGAAPVRAGDPGYSRKLDRDGDGVGCE</sequence>
<dbReference type="EMBL" id="SOAM01000002">
    <property type="protein sequence ID" value="TDS77247.1"/>
    <property type="molecule type" value="Genomic_DNA"/>
</dbReference>
<dbReference type="Gene3D" id="6.10.280.220">
    <property type="match status" value="1"/>
</dbReference>
<dbReference type="Pfam" id="PF10708">
    <property type="entry name" value="DUF2510"/>
    <property type="match status" value="1"/>
</dbReference>
<gene>
    <name evidence="4" type="ORF">CLV52_2188</name>
</gene>
<keyword evidence="2" id="KW-1133">Transmembrane helix</keyword>
<evidence type="ECO:0000259" key="3">
    <source>
        <dbReference type="SMART" id="SM00894"/>
    </source>
</evidence>
<feature type="domain" description="Excalibur calcium-binding" evidence="3">
    <location>
        <begin position="274"/>
        <end position="310"/>
    </location>
</feature>
<dbReference type="InterPro" id="IPR018929">
    <property type="entry name" value="DUF2510"/>
</dbReference>
<reference evidence="4 5" key="1">
    <citation type="submission" date="2019-03" db="EMBL/GenBank/DDBJ databases">
        <title>Genomic Encyclopedia of Archaeal and Bacterial Type Strains, Phase II (KMG-II): from individual species to whole genera.</title>
        <authorList>
            <person name="Goeker M."/>
        </authorList>
    </citation>
    <scope>NUCLEOTIDE SEQUENCE [LARGE SCALE GENOMIC DNA]</scope>
    <source>
        <strain evidence="4 5">DSM 24782</strain>
    </source>
</reference>
<organism evidence="4 5">
    <name type="scientific">Amnibacterium kyonggiense</name>
    <dbReference type="NCBI Taxonomy" id="595671"/>
    <lineage>
        <taxon>Bacteria</taxon>
        <taxon>Bacillati</taxon>
        <taxon>Actinomycetota</taxon>
        <taxon>Actinomycetes</taxon>
        <taxon>Micrococcales</taxon>
        <taxon>Microbacteriaceae</taxon>
        <taxon>Amnibacterium</taxon>
    </lineage>
</organism>
<feature type="region of interest" description="Disordered" evidence="1">
    <location>
        <begin position="110"/>
        <end position="141"/>
    </location>
</feature>
<keyword evidence="5" id="KW-1185">Reference proteome</keyword>
<dbReference type="SMART" id="SM00894">
    <property type="entry name" value="Excalibur"/>
    <property type="match status" value="1"/>
</dbReference>
<feature type="compositionally biased region" description="Basic and acidic residues" evidence="1">
    <location>
        <begin position="207"/>
        <end position="250"/>
    </location>
</feature>
<feature type="region of interest" description="Disordered" evidence="1">
    <location>
        <begin position="37"/>
        <end position="66"/>
    </location>
</feature>
<evidence type="ECO:0000256" key="1">
    <source>
        <dbReference type="SAM" id="MobiDB-lite"/>
    </source>
</evidence>
<feature type="compositionally biased region" description="Low complexity" evidence="1">
    <location>
        <begin position="253"/>
        <end position="265"/>
    </location>
</feature>
<feature type="compositionally biased region" description="Low complexity" evidence="1">
    <location>
        <begin position="110"/>
        <end position="120"/>
    </location>
</feature>
<feature type="compositionally biased region" description="Basic and acidic residues" evidence="1">
    <location>
        <begin position="296"/>
        <end position="310"/>
    </location>
</feature>
<evidence type="ECO:0000256" key="2">
    <source>
        <dbReference type="SAM" id="Phobius"/>
    </source>
</evidence>
<comment type="caution">
    <text evidence="4">The sequence shown here is derived from an EMBL/GenBank/DDBJ whole genome shotgun (WGS) entry which is preliminary data.</text>
</comment>